<reference evidence="14" key="1">
    <citation type="submission" date="2014-09" db="EMBL/GenBank/DDBJ databases">
        <authorList>
            <person name="Hjerde E."/>
        </authorList>
    </citation>
    <scope>NUCLEOTIDE SEQUENCE [LARGE SCALE GENOMIC DNA]</scope>
    <source>
        <strain evidence="14">06/09/139</strain>
    </source>
</reference>
<dbReference type="FunFam" id="3.30.450.20:FF:000046">
    <property type="entry name" value="Aerotaxis sensor receptor"/>
    <property type="match status" value="1"/>
</dbReference>
<comment type="subcellular location">
    <subcellularLocation>
        <location evidence="1">Cell inner membrane</location>
        <topology evidence="1">Multi-pass membrane protein</topology>
    </subcellularLocation>
</comment>
<dbReference type="Proteomes" id="UP000032427">
    <property type="component" value="Chromosome 2"/>
</dbReference>
<dbReference type="NCBIfam" id="TIGR00229">
    <property type="entry name" value="sensory_box"/>
    <property type="match status" value="1"/>
</dbReference>
<protein>
    <submittedName>
        <fullName evidence="13">Methyl-accepting chemotaxis protein</fullName>
    </submittedName>
</protein>
<dbReference type="GO" id="GO:0005886">
    <property type="term" value="C:plasma membrane"/>
    <property type="evidence" value="ECO:0007669"/>
    <property type="project" value="UniProtKB-SubCell"/>
</dbReference>
<accession>A0A090I968</accession>
<evidence type="ECO:0000256" key="7">
    <source>
        <dbReference type="ARBA" id="ARBA00022989"/>
    </source>
</evidence>
<keyword evidence="2" id="KW-1003">Cell membrane</keyword>
<dbReference type="InterPro" id="IPR004089">
    <property type="entry name" value="MCPsignal_dom"/>
</dbReference>
<evidence type="ECO:0000256" key="4">
    <source>
        <dbReference type="ARBA" id="ARBA00022500"/>
    </source>
</evidence>
<proteinExistence type="inferred from homology"/>
<dbReference type="Gene3D" id="3.30.450.20">
    <property type="entry name" value="PAS domain"/>
    <property type="match status" value="1"/>
</dbReference>
<dbReference type="PROSITE" id="PS50111">
    <property type="entry name" value="CHEMOTAXIS_TRANSDUC_2"/>
    <property type="match status" value="1"/>
</dbReference>
<keyword evidence="3" id="KW-0488">Methylation</keyword>
<dbReference type="PATRIC" id="fig|80852.17.peg.2927"/>
<dbReference type="InterPro" id="IPR004090">
    <property type="entry name" value="Chemotax_Me-accpt_rcpt"/>
</dbReference>
<dbReference type="SMART" id="SM00283">
    <property type="entry name" value="MA"/>
    <property type="match status" value="1"/>
</dbReference>
<dbReference type="OrthoDB" id="5675566at2"/>
<dbReference type="SUPFAM" id="SSF58104">
    <property type="entry name" value="Methyl-accepting chemotaxis protein (MCP) signaling domain"/>
    <property type="match status" value="1"/>
</dbReference>
<evidence type="ECO:0000256" key="6">
    <source>
        <dbReference type="ARBA" id="ARBA00022692"/>
    </source>
</evidence>
<evidence type="ECO:0000256" key="9">
    <source>
        <dbReference type="ARBA" id="ARBA00023224"/>
    </source>
</evidence>
<keyword evidence="7" id="KW-1133">Transmembrane helix</keyword>
<gene>
    <name evidence="13" type="ORF">AWOD_II_0181</name>
</gene>
<evidence type="ECO:0000256" key="10">
    <source>
        <dbReference type="ARBA" id="ARBA00029447"/>
    </source>
</evidence>
<dbReference type="PRINTS" id="PR00260">
    <property type="entry name" value="CHEMTRNSDUCR"/>
</dbReference>
<dbReference type="InterPro" id="IPR000014">
    <property type="entry name" value="PAS"/>
</dbReference>
<evidence type="ECO:0000313" key="14">
    <source>
        <dbReference type="Proteomes" id="UP000032427"/>
    </source>
</evidence>
<dbReference type="KEGG" id="awd:AWOD_II_0181"/>
<dbReference type="Pfam" id="PF00015">
    <property type="entry name" value="MCPsignal"/>
    <property type="match status" value="1"/>
</dbReference>
<keyword evidence="8" id="KW-0472">Membrane</keyword>
<dbReference type="GeneID" id="28542425"/>
<name>A0A090I968_9GAMM</name>
<dbReference type="EMBL" id="LN554847">
    <property type="protein sequence ID" value="CED56832.1"/>
    <property type="molecule type" value="Genomic_DNA"/>
</dbReference>
<dbReference type="SUPFAM" id="SSF55785">
    <property type="entry name" value="PYP-like sensor domain (PAS domain)"/>
    <property type="match status" value="1"/>
</dbReference>
<keyword evidence="5" id="KW-0997">Cell inner membrane</keyword>
<dbReference type="STRING" id="80852.AWOD_II_0181"/>
<evidence type="ECO:0000256" key="11">
    <source>
        <dbReference type="PROSITE-ProRule" id="PRU00284"/>
    </source>
</evidence>
<dbReference type="FunFam" id="1.10.287.950:FF:000001">
    <property type="entry name" value="Methyl-accepting chemotaxis sensory transducer"/>
    <property type="match status" value="1"/>
</dbReference>
<keyword evidence="4" id="KW-0145">Chemotaxis</keyword>
<keyword evidence="6" id="KW-0812">Transmembrane</keyword>
<keyword evidence="9 11" id="KW-0807">Transducer</keyword>
<dbReference type="PANTHER" id="PTHR32089:SF112">
    <property type="entry name" value="LYSOZYME-LIKE PROTEIN-RELATED"/>
    <property type="match status" value="1"/>
</dbReference>
<sequence>MNSPQSNNKEVLFPKEYNLLSITSPSSHITYASKEFCEISGFNFNELLSQPHNIVRHPDMPSDAFKNMWSHLQDKKSWMGLVKNRCKNGNYYWVDAFVSPIINENKIKEYQSVRLCPSREHVQNAENVYKQIKNGKKPLKLSLPRTRLWQRFMLTLLPTFTVSAIVNQFSPLLSLIAMSGLSLISIFVLTRRLEALSKKARDIFDNPLMELVYTNNVDDLSEIELAFKMRQSEINAVVGRVQDSNEKIEALAQSSTSNCQDTVNNITIQSKDTAQVANAIQEMSASVSDIAASVQATASVTEEAHKITSEGMLAVTETVTSIEELSVKLTNASEVISTLEEHGNTIGSVLTVIQSLAEQTNLLALNAAIEAARAGEQGRGFAVVADEVRNLAQRSQGSTKEIQEIISLIQVSTQDAVRAMNKGKELSEVCVKNSNQSGNKLQESLDQVTNISAKNTQISVAVEQMVKVADEMNTNIQLINNVCLETNSIANGTMEQCQALSKTIHSQGDLVSQFRTLS</sequence>
<evidence type="ECO:0000313" key="13">
    <source>
        <dbReference type="EMBL" id="CED56832.1"/>
    </source>
</evidence>
<dbReference type="AlphaFoldDB" id="A0A090I968"/>
<feature type="domain" description="Methyl-accepting transducer" evidence="12">
    <location>
        <begin position="244"/>
        <end position="480"/>
    </location>
</feature>
<dbReference type="GO" id="GO:0052131">
    <property type="term" value="P:positive aerotaxis"/>
    <property type="evidence" value="ECO:0007669"/>
    <property type="project" value="UniProtKB-ARBA"/>
</dbReference>
<keyword evidence="14" id="KW-1185">Reference proteome</keyword>
<dbReference type="Gene3D" id="1.10.287.950">
    <property type="entry name" value="Methyl-accepting chemotaxis protein"/>
    <property type="match status" value="1"/>
</dbReference>
<dbReference type="PANTHER" id="PTHR32089">
    <property type="entry name" value="METHYL-ACCEPTING CHEMOTAXIS PROTEIN MCPB"/>
    <property type="match status" value="1"/>
</dbReference>
<dbReference type="GO" id="GO:0004888">
    <property type="term" value="F:transmembrane signaling receptor activity"/>
    <property type="evidence" value="ECO:0007669"/>
    <property type="project" value="InterPro"/>
</dbReference>
<dbReference type="CDD" id="cd11386">
    <property type="entry name" value="MCP_signal"/>
    <property type="match status" value="1"/>
</dbReference>
<dbReference type="InterPro" id="IPR035965">
    <property type="entry name" value="PAS-like_dom_sf"/>
</dbReference>
<evidence type="ECO:0000256" key="2">
    <source>
        <dbReference type="ARBA" id="ARBA00022475"/>
    </source>
</evidence>
<evidence type="ECO:0000256" key="3">
    <source>
        <dbReference type="ARBA" id="ARBA00022481"/>
    </source>
</evidence>
<dbReference type="HOGENOM" id="CLU_000445_107_26_6"/>
<evidence type="ECO:0000256" key="1">
    <source>
        <dbReference type="ARBA" id="ARBA00004429"/>
    </source>
</evidence>
<dbReference type="Pfam" id="PF08447">
    <property type="entry name" value="PAS_3"/>
    <property type="match status" value="1"/>
</dbReference>
<organism evidence="13 14">
    <name type="scientific">Aliivibrio wodanis</name>
    <dbReference type="NCBI Taxonomy" id="80852"/>
    <lineage>
        <taxon>Bacteria</taxon>
        <taxon>Pseudomonadati</taxon>
        <taxon>Pseudomonadota</taxon>
        <taxon>Gammaproteobacteria</taxon>
        <taxon>Vibrionales</taxon>
        <taxon>Vibrionaceae</taxon>
        <taxon>Aliivibrio</taxon>
    </lineage>
</organism>
<comment type="similarity">
    <text evidence="10">Belongs to the methyl-accepting chemotaxis (MCP) protein family.</text>
</comment>
<dbReference type="InterPro" id="IPR013655">
    <property type="entry name" value="PAS_fold_3"/>
</dbReference>
<evidence type="ECO:0000259" key="12">
    <source>
        <dbReference type="PROSITE" id="PS50111"/>
    </source>
</evidence>
<evidence type="ECO:0000256" key="8">
    <source>
        <dbReference type="ARBA" id="ARBA00023136"/>
    </source>
</evidence>
<dbReference type="CDD" id="cd00130">
    <property type="entry name" value="PAS"/>
    <property type="match status" value="1"/>
</dbReference>
<dbReference type="GO" id="GO:0007165">
    <property type="term" value="P:signal transduction"/>
    <property type="evidence" value="ECO:0007669"/>
    <property type="project" value="UniProtKB-KW"/>
</dbReference>
<evidence type="ECO:0000256" key="5">
    <source>
        <dbReference type="ARBA" id="ARBA00022519"/>
    </source>
</evidence>